<name>A0ABM1B9P5_LIMPO</name>
<dbReference type="GeneID" id="106462304"/>
<evidence type="ECO:0000313" key="4">
    <source>
        <dbReference type="Proteomes" id="UP000694941"/>
    </source>
</evidence>
<dbReference type="PANTHER" id="PTHR23250:SF3">
    <property type="entry name" value="FISH-EGG LECTIN-LIKE ISOFORM X1-RELATED"/>
    <property type="match status" value="1"/>
</dbReference>
<comment type="similarity">
    <text evidence="2">Belongs to the tectonin family.</text>
</comment>
<feature type="chain" id="PRO_5045710417" evidence="3">
    <location>
        <begin position="20"/>
        <end position="250"/>
    </location>
</feature>
<reference evidence="5" key="1">
    <citation type="submission" date="2025-08" db="UniProtKB">
        <authorList>
            <consortium name="RefSeq"/>
        </authorList>
    </citation>
    <scope>IDENTIFICATION</scope>
    <source>
        <tissue evidence="5">Muscle</tissue>
    </source>
</reference>
<keyword evidence="1" id="KW-0430">Lectin</keyword>
<feature type="signal peptide" evidence="3">
    <location>
        <begin position="1"/>
        <end position="19"/>
    </location>
</feature>
<dbReference type="Proteomes" id="UP000694941">
    <property type="component" value="Unplaced"/>
</dbReference>
<proteinExistence type="inferred from homology"/>
<evidence type="ECO:0000256" key="1">
    <source>
        <dbReference type="ARBA" id="ARBA00022734"/>
    </source>
</evidence>
<dbReference type="InterPro" id="IPR006624">
    <property type="entry name" value="Beta-propeller_rpt_TECPR"/>
</dbReference>
<evidence type="ECO:0000256" key="2">
    <source>
        <dbReference type="ARBA" id="ARBA00038331"/>
    </source>
</evidence>
<evidence type="ECO:0000313" key="5">
    <source>
        <dbReference type="RefSeq" id="XP_013777659.1"/>
    </source>
</evidence>
<keyword evidence="4" id="KW-1185">Reference proteome</keyword>
<gene>
    <name evidence="5" type="primary">LOC106462304</name>
</gene>
<evidence type="ECO:0000256" key="3">
    <source>
        <dbReference type="SAM" id="SignalP"/>
    </source>
</evidence>
<dbReference type="RefSeq" id="XP_013777659.1">
    <property type="nucleotide sequence ID" value="XM_013922205.1"/>
</dbReference>
<organism evidence="4 5">
    <name type="scientific">Limulus polyphemus</name>
    <name type="common">Atlantic horseshoe crab</name>
    <dbReference type="NCBI Taxonomy" id="6850"/>
    <lineage>
        <taxon>Eukaryota</taxon>
        <taxon>Metazoa</taxon>
        <taxon>Ecdysozoa</taxon>
        <taxon>Arthropoda</taxon>
        <taxon>Chelicerata</taxon>
        <taxon>Merostomata</taxon>
        <taxon>Xiphosura</taxon>
        <taxon>Limulidae</taxon>
        <taxon>Limulus</taxon>
    </lineage>
</organism>
<protein>
    <submittedName>
        <fullName evidence="5">Lectin L6-like</fullName>
    </submittedName>
</protein>
<sequence>MLRVAVILFLALILKPSSTFVLTRTWEIFPNLKLKFVSVTTYYLWGINEQDEVLKCNRPCKSTDPWIPHNFNLKQIDADDYEVWGVDDSNDIYMLETRLNSNWTNINGKMKFVSVSGVGDIWAIDPDDGVYTCRKPCNGQWKNDDWNLRQLDVGTFRVYGVDCKNDVYFKELNYNEHWKHVAGKLKYVTSSGRGAVFGIDKRGNAFFCEEPCYGDWKTLGKNLKQIDAGNNIVVGVNSQNEVFKMPTMYY</sequence>
<accession>A0ABM1B9P5</accession>
<keyword evidence="3" id="KW-0732">Signal</keyword>
<dbReference type="PANTHER" id="PTHR23250">
    <property type="entry name" value="DYSFERLIN-RELATED"/>
    <property type="match status" value="1"/>
</dbReference>
<dbReference type="SMART" id="SM00706">
    <property type="entry name" value="TECPR"/>
    <property type="match status" value="6"/>
</dbReference>
<dbReference type="Pfam" id="PF19193">
    <property type="entry name" value="Tectonin"/>
    <property type="match status" value="2"/>
</dbReference>
<dbReference type="InterPro" id="IPR051513">
    <property type="entry name" value="Tectonin_beta-prop"/>
</dbReference>